<dbReference type="GO" id="GO:0000166">
    <property type="term" value="F:nucleotide binding"/>
    <property type="evidence" value="ECO:0007669"/>
    <property type="project" value="UniProtKB-KW"/>
</dbReference>
<dbReference type="SUPFAM" id="SSF55816">
    <property type="entry name" value="5'-nucleotidase (syn. UDP-sugar hydrolase), C-terminal domain"/>
    <property type="match status" value="1"/>
</dbReference>
<feature type="domain" description="5'-Nucleotidase C-terminal" evidence="10">
    <location>
        <begin position="343"/>
        <end position="513"/>
    </location>
</feature>
<accession>A0A0K8R9U3</accession>
<dbReference type="GO" id="GO:0005886">
    <property type="term" value="C:plasma membrane"/>
    <property type="evidence" value="ECO:0007669"/>
    <property type="project" value="TreeGrafter"/>
</dbReference>
<feature type="domain" description="Calcineurin-like phosphoesterase" evidence="9">
    <location>
        <begin position="27"/>
        <end position="244"/>
    </location>
</feature>
<keyword evidence="7" id="KW-0378">Hydrolase</keyword>
<evidence type="ECO:0000313" key="11">
    <source>
        <dbReference type="EMBL" id="JAA67915.1"/>
    </source>
</evidence>
<reference evidence="11" key="1">
    <citation type="submission" date="2012-12" db="EMBL/GenBank/DDBJ databases">
        <title>Identification and characterization of a phenylalanine ammonia-lyase gene family in Isatis indigotica Fort.</title>
        <authorList>
            <person name="Liu Q."/>
            <person name="Chen J."/>
            <person name="Zhou X."/>
            <person name="Di P."/>
            <person name="Xiao Y."/>
            <person name="Xuan H."/>
            <person name="Zhang L."/>
            <person name="Chen W."/>
        </authorList>
    </citation>
    <scope>NUCLEOTIDE SEQUENCE</scope>
    <source>
        <tissue evidence="11">Salivary gland</tissue>
    </source>
</reference>
<dbReference type="PRINTS" id="PR01607">
    <property type="entry name" value="APYRASEFAMLY"/>
</dbReference>
<dbReference type="GO" id="GO:0046872">
    <property type="term" value="F:metal ion binding"/>
    <property type="evidence" value="ECO:0007669"/>
    <property type="project" value="InterPro"/>
</dbReference>
<dbReference type="Gene3D" id="3.60.21.10">
    <property type="match status" value="1"/>
</dbReference>
<evidence type="ECO:0000256" key="2">
    <source>
        <dbReference type="ARBA" id="ARBA00004613"/>
    </source>
</evidence>
<sequence>MKTICIVIFVLAWGSVQCGSEGGFNITVLHTNDIHSRFLEANKKGGKCTDKDRNKDGCFGGVARLVTKVKEFKKNKNTFFFNGGDFFQGTVWYTVLKYNIVAEAMSRMMYDSVCLGNHEFDDGPEGLAPFLKKMEMANVTVLGTNLDTSEEPLLNGTQLKKSIIYTVENVNIGVMGVVTQETMQIARPGKIKILDEIKSIQEEVKVLKEKNVKFYVVISHVGFDKDMEIAKSIPELHLVVGGHTNTFLYNGTSPRPEDHVEGAYPSIAEREGGSYALVVQDYWAGKYLGHLQLQFDRDGNLKTWSGNPILMDNKTEEDPDMVSMLEPYKEIVENASKEYIGISKVKLEASHKVCRIKECNSVNLITDAFLAFYADRNSTNETEDWSDVNAAVVNSGIAKTTIEQGIIRREDMMALMPYESTLYVLTMTGAQLWSMFEYSISKFNWSGDPDGAFLQVSGIRVAYNFSLPKDCRVIKLDILCAKCKIPKYEPVLFNETYRIVTTSYIVNGGDGFKFDSDVKKETAGFVDNDVVINYVRKMSPIKEPEEGRVLMYNNPRPKWSRSGLPPDATTEMPKSSASSL</sequence>
<proteinExistence type="evidence at transcript level"/>
<evidence type="ECO:0000256" key="7">
    <source>
        <dbReference type="RuleBase" id="RU362119"/>
    </source>
</evidence>
<dbReference type="InterPro" id="IPR006179">
    <property type="entry name" value="5_nucleotidase/apyrase"/>
</dbReference>
<dbReference type="CDD" id="cd07409">
    <property type="entry name" value="MPP_CD73_N"/>
    <property type="match status" value="1"/>
</dbReference>
<keyword evidence="5" id="KW-0964">Secreted</keyword>
<evidence type="ECO:0000256" key="3">
    <source>
        <dbReference type="ARBA" id="ARBA00006654"/>
    </source>
</evidence>
<dbReference type="InterPro" id="IPR006146">
    <property type="entry name" value="5'-Nucleotdase_CS"/>
</dbReference>
<dbReference type="PROSITE" id="PS00786">
    <property type="entry name" value="5_NUCLEOTIDASE_2"/>
    <property type="match status" value="1"/>
</dbReference>
<dbReference type="SUPFAM" id="SSF56300">
    <property type="entry name" value="Metallo-dependent phosphatases"/>
    <property type="match status" value="1"/>
</dbReference>
<dbReference type="GO" id="GO:0005576">
    <property type="term" value="C:extracellular region"/>
    <property type="evidence" value="ECO:0007669"/>
    <property type="project" value="UniProtKB-SubCell"/>
</dbReference>
<comment type="similarity">
    <text evidence="3 7">Belongs to the 5'-nucleotidase family.</text>
</comment>
<evidence type="ECO:0000256" key="5">
    <source>
        <dbReference type="ARBA" id="ARBA00022525"/>
    </source>
</evidence>
<protein>
    <recommendedName>
        <fullName evidence="4">5'-nucleotidase</fullName>
        <ecNumber evidence="4">3.1.3.5</ecNumber>
    </recommendedName>
</protein>
<feature type="chain" id="PRO_5005393577" description="5'-nucleotidase" evidence="7">
    <location>
        <begin position="19"/>
        <end position="580"/>
    </location>
</feature>
<dbReference type="Pfam" id="PF00149">
    <property type="entry name" value="Metallophos"/>
    <property type="match status" value="1"/>
</dbReference>
<dbReference type="PROSITE" id="PS00785">
    <property type="entry name" value="5_NUCLEOTIDASE_1"/>
    <property type="match status" value="1"/>
</dbReference>
<evidence type="ECO:0000256" key="4">
    <source>
        <dbReference type="ARBA" id="ARBA00012643"/>
    </source>
</evidence>
<keyword evidence="6 7" id="KW-0732">Signal</keyword>
<evidence type="ECO:0000256" key="8">
    <source>
        <dbReference type="SAM" id="MobiDB-lite"/>
    </source>
</evidence>
<dbReference type="AlphaFoldDB" id="A0A0K8R9U3"/>
<dbReference type="Gene3D" id="3.90.780.10">
    <property type="entry name" value="5'-Nucleotidase, C-terminal domain"/>
    <property type="match status" value="1"/>
</dbReference>
<dbReference type="GO" id="GO:0006196">
    <property type="term" value="P:AMP catabolic process"/>
    <property type="evidence" value="ECO:0007669"/>
    <property type="project" value="TreeGrafter"/>
</dbReference>
<dbReference type="FunFam" id="3.90.780.10:FF:000004">
    <property type="entry name" value="UDP-sugar hydrolase, putative"/>
    <property type="match status" value="1"/>
</dbReference>
<name>A0A0K8R9U3_IXORI</name>
<dbReference type="EMBL" id="GADI01005893">
    <property type="protein sequence ID" value="JAA67915.1"/>
    <property type="molecule type" value="mRNA"/>
</dbReference>
<evidence type="ECO:0000256" key="6">
    <source>
        <dbReference type="ARBA" id="ARBA00022729"/>
    </source>
</evidence>
<dbReference type="InterPro" id="IPR029052">
    <property type="entry name" value="Metallo-depent_PP-like"/>
</dbReference>
<dbReference type="GO" id="GO:0008253">
    <property type="term" value="F:5'-nucleotidase activity"/>
    <property type="evidence" value="ECO:0007669"/>
    <property type="project" value="UniProtKB-EC"/>
</dbReference>
<dbReference type="InterPro" id="IPR036907">
    <property type="entry name" value="5'-Nucleotdase_C_sf"/>
</dbReference>
<dbReference type="PANTHER" id="PTHR11575">
    <property type="entry name" value="5'-NUCLEOTIDASE-RELATED"/>
    <property type="match status" value="1"/>
</dbReference>
<keyword evidence="7" id="KW-0547">Nucleotide-binding</keyword>
<evidence type="ECO:0000259" key="10">
    <source>
        <dbReference type="Pfam" id="PF02872"/>
    </source>
</evidence>
<comment type="catalytic activity">
    <reaction evidence="1">
        <text>a ribonucleoside 5'-phosphate + H2O = a ribonucleoside + phosphate</text>
        <dbReference type="Rhea" id="RHEA:12484"/>
        <dbReference type="ChEBI" id="CHEBI:15377"/>
        <dbReference type="ChEBI" id="CHEBI:18254"/>
        <dbReference type="ChEBI" id="CHEBI:43474"/>
        <dbReference type="ChEBI" id="CHEBI:58043"/>
        <dbReference type="EC" id="3.1.3.5"/>
    </reaction>
</comment>
<dbReference type="FunFam" id="3.60.21.10:FF:000240">
    <property type="entry name" value="AGAP005458-PA"/>
    <property type="match status" value="1"/>
</dbReference>
<dbReference type="EC" id="3.1.3.5" evidence="4"/>
<dbReference type="Pfam" id="PF02872">
    <property type="entry name" value="5_nucleotid_C"/>
    <property type="match status" value="1"/>
</dbReference>
<dbReference type="InterPro" id="IPR004843">
    <property type="entry name" value="Calcineurin-like_PHP"/>
</dbReference>
<evidence type="ECO:0000256" key="1">
    <source>
        <dbReference type="ARBA" id="ARBA00000815"/>
    </source>
</evidence>
<dbReference type="InterPro" id="IPR008334">
    <property type="entry name" value="5'-Nucleotdase_C"/>
</dbReference>
<organism evidence="11">
    <name type="scientific">Ixodes ricinus</name>
    <name type="common">Common tick</name>
    <name type="synonym">Acarus ricinus</name>
    <dbReference type="NCBI Taxonomy" id="34613"/>
    <lineage>
        <taxon>Eukaryota</taxon>
        <taxon>Metazoa</taxon>
        <taxon>Ecdysozoa</taxon>
        <taxon>Arthropoda</taxon>
        <taxon>Chelicerata</taxon>
        <taxon>Arachnida</taxon>
        <taxon>Acari</taxon>
        <taxon>Parasitiformes</taxon>
        <taxon>Ixodida</taxon>
        <taxon>Ixodoidea</taxon>
        <taxon>Ixodidae</taxon>
        <taxon>Ixodinae</taxon>
        <taxon>Ixodes</taxon>
    </lineage>
</organism>
<feature type="region of interest" description="Disordered" evidence="8">
    <location>
        <begin position="554"/>
        <end position="580"/>
    </location>
</feature>
<dbReference type="PANTHER" id="PTHR11575:SF24">
    <property type="entry name" value="5'-NUCLEOTIDASE"/>
    <property type="match status" value="1"/>
</dbReference>
<feature type="signal peptide" evidence="7">
    <location>
        <begin position="1"/>
        <end position="18"/>
    </location>
</feature>
<comment type="subcellular location">
    <subcellularLocation>
        <location evidence="2">Secreted</location>
    </subcellularLocation>
</comment>
<evidence type="ECO:0000259" key="9">
    <source>
        <dbReference type="Pfam" id="PF00149"/>
    </source>
</evidence>